<reference evidence="13" key="1">
    <citation type="submission" date="2021-01" db="EMBL/GenBank/DDBJ databases">
        <authorList>
            <person name="Corre E."/>
            <person name="Pelletier E."/>
            <person name="Niang G."/>
            <person name="Scheremetjew M."/>
            <person name="Finn R."/>
            <person name="Kale V."/>
            <person name="Holt S."/>
            <person name="Cochrane G."/>
            <person name="Meng A."/>
            <person name="Brown T."/>
            <person name="Cohen L."/>
        </authorList>
    </citation>
    <scope>NUCLEOTIDE SEQUENCE</scope>
    <source>
        <strain evidence="13">RCC1383</strain>
    </source>
</reference>
<sequence>MSDGCLFGIGNPLLDISAEVSTDLLEKYKIKANDAILAEEAHLPIYDELAALPNVEYIAGGATQNAIRIAQWMLQIPGASTYMGCVGQDEYAEKMEAGSKSDGVNVQYMKDASTPTGKCAVVITGHNRSLVTDLKAANNYKLEHLQKPENFALVEKARFYYIAGFFMTVSPESIMTIAKHACEHNKTFTMNLSAPFLMQVPPFKATLMAAMPYIDIVFGNETEAATFAETEGWETKDVAEIAMRISKFPKENGARGRTVVFTQGTEPTIVASEGKVLQFPVTPLKPEQIVDTNAAGDAFVGGYLSQLVLGKSIAECARAGMYAAHLIIQRSGCTFPPKPSYIWA</sequence>
<dbReference type="GO" id="GO:0006166">
    <property type="term" value="P:purine ribonucleoside salvage"/>
    <property type="evidence" value="ECO:0007669"/>
    <property type="project" value="UniProtKB-KW"/>
</dbReference>
<evidence type="ECO:0000256" key="6">
    <source>
        <dbReference type="ARBA" id="ARBA00022726"/>
    </source>
</evidence>
<organism evidence="13">
    <name type="scientific">Phaeocystis cordata</name>
    <dbReference type="NCBI Taxonomy" id="118079"/>
    <lineage>
        <taxon>Eukaryota</taxon>
        <taxon>Haptista</taxon>
        <taxon>Haptophyta</taxon>
        <taxon>Prymnesiophyceae</taxon>
        <taxon>Phaeocystales</taxon>
        <taxon>Phaeocystaceae</taxon>
        <taxon>Phaeocystis</taxon>
    </lineage>
</organism>
<evidence type="ECO:0000256" key="3">
    <source>
        <dbReference type="ARBA" id="ARBA00010688"/>
    </source>
</evidence>
<comment type="catalytic activity">
    <reaction evidence="11">
        <text>adenosine + ATP = AMP + ADP + H(+)</text>
        <dbReference type="Rhea" id="RHEA:20824"/>
        <dbReference type="ChEBI" id="CHEBI:15378"/>
        <dbReference type="ChEBI" id="CHEBI:16335"/>
        <dbReference type="ChEBI" id="CHEBI:30616"/>
        <dbReference type="ChEBI" id="CHEBI:456215"/>
        <dbReference type="ChEBI" id="CHEBI:456216"/>
        <dbReference type="EC" id="2.7.1.20"/>
    </reaction>
</comment>
<feature type="active site" description="Proton acceptor" evidence="10">
    <location>
        <position position="297"/>
    </location>
</feature>
<dbReference type="Pfam" id="PF00294">
    <property type="entry name" value="PfkB"/>
    <property type="match status" value="1"/>
</dbReference>
<evidence type="ECO:0000256" key="11">
    <source>
        <dbReference type="RuleBase" id="RU368116"/>
    </source>
</evidence>
<dbReference type="FunFam" id="3.40.1190.20:FF:000006">
    <property type="entry name" value="Adenosine kinase 2"/>
    <property type="match status" value="1"/>
</dbReference>
<dbReference type="InterPro" id="IPR002173">
    <property type="entry name" value="Carboh/pur_kinase_PfkB_CS"/>
</dbReference>
<evidence type="ECO:0000256" key="9">
    <source>
        <dbReference type="ARBA" id="ARBA00022840"/>
    </source>
</evidence>
<dbReference type="GO" id="GO:0005829">
    <property type="term" value="C:cytosol"/>
    <property type="evidence" value="ECO:0007669"/>
    <property type="project" value="TreeGrafter"/>
</dbReference>
<dbReference type="PANTHER" id="PTHR45769:SF3">
    <property type="entry name" value="ADENOSINE KINASE"/>
    <property type="match status" value="1"/>
</dbReference>
<evidence type="ECO:0000256" key="7">
    <source>
        <dbReference type="ARBA" id="ARBA00022741"/>
    </source>
</evidence>
<evidence type="ECO:0000259" key="12">
    <source>
        <dbReference type="Pfam" id="PF00294"/>
    </source>
</evidence>
<dbReference type="InterPro" id="IPR029056">
    <property type="entry name" value="Ribokinase-like"/>
</dbReference>
<keyword evidence="5 11" id="KW-0808">Transferase</keyword>
<dbReference type="GO" id="GO:0006144">
    <property type="term" value="P:purine nucleobase metabolic process"/>
    <property type="evidence" value="ECO:0007669"/>
    <property type="project" value="TreeGrafter"/>
</dbReference>
<evidence type="ECO:0000256" key="1">
    <source>
        <dbReference type="ARBA" id="ARBA00001946"/>
    </source>
</evidence>
<evidence type="ECO:0000256" key="4">
    <source>
        <dbReference type="ARBA" id="ARBA00012119"/>
    </source>
</evidence>
<dbReference type="PRINTS" id="PR00989">
    <property type="entry name" value="ADENOKINASE"/>
</dbReference>
<dbReference type="GO" id="GO:0044209">
    <property type="term" value="P:AMP salvage"/>
    <property type="evidence" value="ECO:0007669"/>
    <property type="project" value="UniProtKB-UniRule"/>
</dbReference>
<dbReference type="InterPro" id="IPR011611">
    <property type="entry name" value="PfkB_dom"/>
</dbReference>
<comment type="cofactor">
    <cofactor evidence="1 11">
        <name>Mg(2+)</name>
        <dbReference type="ChEBI" id="CHEBI:18420"/>
    </cofactor>
</comment>
<dbReference type="CDD" id="cd01168">
    <property type="entry name" value="adenosine_kinase"/>
    <property type="match status" value="1"/>
</dbReference>
<dbReference type="Gene3D" id="3.30.1110.10">
    <property type="match status" value="1"/>
</dbReference>
<dbReference type="PANTHER" id="PTHR45769">
    <property type="entry name" value="ADENOSINE KINASE"/>
    <property type="match status" value="1"/>
</dbReference>
<keyword evidence="8 11" id="KW-0418">Kinase</keyword>
<feature type="domain" description="Carbohydrate kinase PfkB" evidence="12">
    <location>
        <begin position="25"/>
        <end position="336"/>
    </location>
</feature>
<dbReference type="GO" id="GO:0005634">
    <property type="term" value="C:nucleus"/>
    <property type="evidence" value="ECO:0007669"/>
    <property type="project" value="TreeGrafter"/>
</dbReference>
<dbReference type="GO" id="GO:0005524">
    <property type="term" value="F:ATP binding"/>
    <property type="evidence" value="ECO:0007669"/>
    <property type="project" value="UniProtKB-UniRule"/>
</dbReference>
<comment type="function">
    <text evidence="11">ATP dependent phosphorylation of adenosine and other related nucleoside analogs to monophosphate derivatives.</text>
</comment>
<dbReference type="AlphaFoldDB" id="A0A7S1N048"/>
<accession>A0A7S1N048</accession>
<evidence type="ECO:0000313" key="13">
    <source>
        <dbReference type="EMBL" id="CAD8987948.1"/>
    </source>
</evidence>
<keyword evidence="11" id="KW-0460">Magnesium</keyword>
<dbReference type="PROSITE" id="PS00584">
    <property type="entry name" value="PFKB_KINASES_2"/>
    <property type="match status" value="1"/>
</dbReference>
<evidence type="ECO:0000256" key="8">
    <source>
        <dbReference type="ARBA" id="ARBA00022777"/>
    </source>
</evidence>
<gene>
    <name evidence="13" type="ORF">PCOR1465_LOCUS732</name>
</gene>
<dbReference type="EC" id="2.7.1.20" evidence="4 11"/>
<keyword evidence="6 11" id="KW-0660">Purine salvage</keyword>
<dbReference type="InterPro" id="IPR001805">
    <property type="entry name" value="Adenokinase"/>
</dbReference>
<proteinExistence type="inferred from homology"/>
<dbReference type="SUPFAM" id="SSF53613">
    <property type="entry name" value="Ribokinase-like"/>
    <property type="match status" value="1"/>
</dbReference>
<name>A0A7S1N048_9EUKA</name>
<keyword evidence="9 11" id="KW-0067">ATP-binding</keyword>
<comment type="similarity">
    <text evidence="3 11">Belongs to the carbohydrate kinase PfkB family.</text>
</comment>
<evidence type="ECO:0000256" key="10">
    <source>
        <dbReference type="PIRSR" id="PIRSR601805-1"/>
    </source>
</evidence>
<dbReference type="UniPathway" id="UPA00588">
    <property type="reaction ID" value="UER00659"/>
</dbReference>
<dbReference type="GO" id="GO:0004001">
    <property type="term" value="F:adenosine kinase activity"/>
    <property type="evidence" value="ECO:0007669"/>
    <property type="project" value="UniProtKB-UniRule"/>
</dbReference>
<dbReference type="Gene3D" id="3.40.1190.20">
    <property type="match status" value="1"/>
</dbReference>
<evidence type="ECO:0000256" key="5">
    <source>
        <dbReference type="ARBA" id="ARBA00022679"/>
    </source>
</evidence>
<keyword evidence="7 11" id="KW-0547">Nucleotide-binding</keyword>
<comment type="pathway">
    <text evidence="2 11">Purine metabolism; AMP biosynthesis via salvage pathway; AMP from adenosine: step 1/1.</text>
</comment>
<protein>
    <recommendedName>
        <fullName evidence="4 11">Adenosine kinase</fullName>
        <shortName evidence="11">AK</shortName>
        <ecNumber evidence="4 11">2.7.1.20</ecNumber>
    </recommendedName>
    <alternativeName>
        <fullName evidence="11">Adenosine 5'-phosphotransferase</fullName>
    </alternativeName>
</protein>
<dbReference type="EMBL" id="HBFZ01001102">
    <property type="protein sequence ID" value="CAD8987948.1"/>
    <property type="molecule type" value="Transcribed_RNA"/>
</dbReference>
<evidence type="ECO:0000256" key="2">
    <source>
        <dbReference type="ARBA" id="ARBA00004801"/>
    </source>
</evidence>